<evidence type="ECO:0000259" key="1">
    <source>
        <dbReference type="Pfam" id="PF05419"/>
    </source>
</evidence>
<dbReference type="PANTHER" id="PTHR34800">
    <property type="entry name" value="TETRAPYRROLE-BINDING PROTEIN, CHLOROPLASTIC"/>
    <property type="match status" value="1"/>
</dbReference>
<feature type="domain" description="GUN4-like" evidence="1">
    <location>
        <begin position="4"/>
        <end position="72"/>
    </location>
</feature>
<protein>
    <recommendedName>
        <fullName evidence="1">GUN4-like domain-containing protein</fullName>
    </recommendedName>
</protein>
<comment type="caution">
    <text evidence="2">The sequence shown here is derived from an EMBL/GenBank/DDBJ whole genome shotgun (WGS) entry which is preliminary data.</text>
</comment>
<evidence type="ECO:0000313" key="2">
    <source>
        <dbReference type="EMBL" id="KYC36307.1"/>
    </source>
</evidence>
<reference evidence="2 3" key="1">
    <citation type="journal article" date="2013" name="Genome Biol. Evol.">
        <title>Genomes of Stigonematalean cyanobacteria (subsection V) and the evolution of oxygenic photosynthesis from prokaryotes to plastids.</title>
        <authorList>
            <person name="Dagan T."/>
            <person name="Roettger M."/>
            <person name="Stucken K."/>
            <person name="Landan G."/>
            <person name="Koch R."/>
            <person name="Major P."/>
            <person name="Gould S.B."/>
            <person name="Goremykin V.V."/>
            <person name="Rippka R."/>
            <person name="Tandeau de Marsac N."/>
            <person name="Gugger M."/>
            <person name="Lockhart P.J."/>
            <person name="Allen J.F."/>
            <person name="Brune I."/>
            <person name="Maus I."/>
            <person name="Puhler A."/>
            <person name="Martin W.F."/>
        </authorList>
    </citation>
    <scope>NUCLEOTIDE SEQUENCE [LARGE SCALE GENOMIC DNA]</scope>
    <source>
        <strain evidence="2 3">PCC 7110</strain>
    </source>
</reference>
<dbReference type="Gene3D" id="1.10.10.1770">
    <property type="entry name" value="Gun4-like"/>
    <property type="match status" value="1"/>
</dbReference>
<dbReference type="STRING" id="128403.WA1_42045"/>
<dbReference type="InterPro" id="IPR008629">
    <property type="entry name" value="GUN4-like"/>
</dbReference>
<gene>
    <name evidence="2" type="ORF">WA1_42045</name>
</gene>
<dbReference type="EMBL" id="ANNX02000047">
    <property type="protein sequence ID" value="KYC36307.1"/>
    <property type="molecule type" value="Genomic_DNA"/>
</dbReference>
<keyword evidence="3" id="KW-1185">Reference proteome</keyword>
<accession>A0A139WV54</accession>
<sequence length="170" mass="19870">MSREKMMKFPCRDLQKIDEKWKNSSNGRFGFTVQRQIWQESGNRLEYNGEVYDEKTYESFISKIGWTEERDQRNDLDNIKTTEEKLKLALDRNRKGSLPYFEGSIESYELEIPEQQYATNFLDKQDRIMAEAVLKTPSSVWCLVSLEGEQRCGPPPGTHNILGRAFACKI</sequence>
<dbReference type="GO" id="GO:0046906">
    <property type="term" value="F:tetrapyrrole binding"/>
    <property type="evidence" value="ECO:0007669"/>
    <property type="project" value="TreeGrafter"/>
</dbReference>
<name>A0A139WV54_9CYAN</name>
<dbReference type="GO" id="GO:0030288">
    <property type="term" value="C:outer membrane-bounded periplasmic space"/>
    <property type="evidence" value="ECO:0007669"/>
    <property type="project" value="TreeGrafter"/>
</dbReference>
<dbReference type="InterPro" id="IPR037215">
    <property type="entry name" value="GUN4-like_sf"/>
</dbReference>
<dbReference type="SUPFAM" id="SSF140869">
    <property type="entry name" value="GUN4-like"/>
    <property type="match status" value="1"/>
</dbReference>
<dbReference type="AlphaFoldDB" id="A0A139WV54"/>
<organism evidence="2 3">
    <name type="scientific">Scytonema hofmannii PCC 7110</name>
    <dbReference type="NCBI Taxonomy" id="128403"/>
    <lineage>
        <taxon>Bacteria</taxon>
        <taxon>Bacillati</taxon>
        <taxon>Cyanobacteriota</taxon>
        <taxon>Cyanophyceae</taxon>
        <taxon>Nostocales</taxon>
        <taxon>Scytonemataceae</taxon>
        <taxon>Scytonema</taxon>
    </lineage>
</organism>
<evidence type="ECO:0000313" key="3">
    <source>
        <dbReference type="Proteomes" id="UP000076925"/>
    </source>
</evidence>
<dbReference type="PANTHER" id="PTHR34800:SF1">
    <property type="entry name" value="TETRAPYRROLE-BINDING PROTEIN, CHLOROPLASTIC"/>
    <property type="match status" value="1"/>
</dbReference>
<proteinExistence type="predicted"/>
<dbReference type="Pfam" id="PF05419">
    <property type="entry name" value="GUN4"/>
    <property type="match status" value="1"/>
</dbReference>
<dbReference type="Proteomes" id="UP000076925">
    <property type="component" value="Unassembled WGS sequence"/>
</dbReference>